<proteinExistence type="predicted"/>
<protein>
    <submittedName>
        <fullName evidence="2">Uncharacterized protein</fullName>
    </submittedName>
</protein>
<evidence type="ECO:0000256" key="1">
    <source>
        <dbReference type="SAM" id="MobiDB-lite"/>
    </source>
</evidence>
<accession>A0A4R5CJ02</accession>
<sequence length="307" mass="33882">MGQSSYSQEGWDNEEEWYENESWDSNDNDYTNNWQDFLSEWFGLDIAGITDGGNFLLSNGDYFYPDSSNLDEVNVNSYHVSEQYEYVPIGENNGNPGGDESEETVDDPTDNCSISYCMPGYTLQNCECVKVSCTKTCESGYKLNIDTCECELLPPCWGTIQDFETSNSFNTNTILNKLNSTLGDFGISADVMDSIKQMNLFDPKTIATGTDLVTFADDLGVVGDGLQVALDYSKYIDEPSTQNLLRTVLDAASMALSPAASLALSTIDYFKDGDGNSKLDLLLKAASDAIDRSLDCNLGLGIRNWVY</sequence>
<name>A0A4R5CJ02_9FLAO</name>
<reference evidence="2 3" key="1">
    <citation type="submission" date="2019-03" db="EMBL/GenBank/DDBJ databases">
        <title>Flavobacterium AR-3-4 sp. nov. isolated from arctic soil.</title>
        <authorList>
            <person name="Chaudhary D.K."/>
        </authorList>
    </citation>
    <scope>NUCLEOTIDE SEQUENCE [LARGE SCALE GENOMIC DNA]</scope>
    <source>
        <strain evidence="2 3">AR-3-4</strain>
    </source>
</reference>
<dbReference type="AlphaFoldDB" id="A0A4R5CJ02"/>
<feature type="region of interest" description="Disordered" evidence="1">
    <location>
        <begin position="88"/>
        <end position="107"/>
    </location>
</feature>
<comment type="caution">
    <text evidence="2">The sequence shown here is derived from an EMBL/GenBank/DDBJ whole genome shotgun (WGS) entry which is preliminary data.</text>
</comment>
<feature type="compositionally biased region" description="Polar residues" evidence="1">
    <location>
        <begin position="1"/>
        <end position="10"/>
    </location>
</feature>
<evidence type="ECO:0000313" key="2">
    <source>
        <dbReference type="EMBL" id="TDD98560.1"/>
    </source>
</evidence>
<dbReference type="OrthoDB" id="1200039at2"/>
<organism evidence="2 3">
    <name type="scientific">Flavobacterium cellulosilyticum</name>
    <dbReference type="NCBI Taxonomy" id="2541731"/>
    <lineage>
        <taxon>Bacteria</taxon>
        <taxon>Pseudomonadati</taxon>
        <taxon>Bacteroidota</taxon>
        <taxon>Flavobacteriia</taxon>
        <taxon>Flavobacteriales</taxon>
        <taxon>Flavobacteriaceae</taxon>
        <taxon>Flavobacterium</taxon>
    </lineage>
</organism>
<dbReference type="EMBL" id="SMFK01000002">
    <property type="protein sequence ID" value="TDD98560.1"/>
    <property type="molecule type" value="Genomic_DNA"/>
</dbReference>
<dbReference type="Proteomes" id="UP000295479">
    <property type="component" value="Unassembled WGS sequence"/>
</dbReference>
<evidence type="ECO:0000313" key="3">
    <source>
        <dbReference type="Proteomes" id="UP000295479"/>
    </source>
</evidence>
<keyword evidence="3" id="KW-1185">Reference proteome</keyword>
<gene>
    <name evidence="2" type="ORF">E0F76_05375</name>
</gene>
<feature type="region of interest" description="Disordered" evidence="1">
    <location>
        <begin position="1"/>
        <end position="25"/>
    </location>
</feature>
<dbReference type="RefSeq" id="WP_132002421.1">
    <property type="nucleotide sequence ID" value="NZ_SMFK01000002.1"/>
</dbReference>
<feature type="compositionally biased region" description="Acidic residues" evidence="1">
    <location>
        <begin position="11"/>
        <end position="25"/>
    </location>
</feature>